<feature type="signal peptide" evidence="2">
    <location>
        <begin position="1"/>
        <end position="27"/>
    </location>
</feature>
<protein>
    <submittedName>
        <fullName evidence="3">Uncharacterized protein</fullName>
    </submittedName>
</protein>
<sequence>MRNLARGVAVAVLAAGAVAPLSGVAQAAPAVPLAPQWHHPCPPRHDDDHGRDDWRQDQGSRHDDDRCGCRDRRDDLDRGGIGIQPRSGLLGLGLLGIL</sequence>
<evidence type="ECO:0000256" key="1">
    <source>
        <dbReference type="SAM" id="MobiDB-lite"/>
    </source>
</evidence>
<reference evidence="3 4" key="1">
    <citation type="submission" date="2021-08" db="EMBL/GenBank/DDBJ databases">
        <title>Streptomyces sp. PTM05 isolated from lichen.</title>
        <authorList>
            <person name="Somphong A."/>
            <person name="Phongsopitanun W."/>
            <person name="Tanasupawat S."/>
        </authorList>
    </citation>
    <scope>NUCLEOTIDE SEQUENCE [LARGE SCALE GENOMIC DNA]</scope>
    <source>
        <strain evidence="3 4">Ptm05</strain>
    </source>
</reference>
<organism evidence="3 4">
    <name type="scientific">Streptantibioticus parmotrematis</name>
    <dbReference type="NCBI Taxonomy" id="2873249"/>
    <lineage>
        <taxon>Bacteria</taxon>
        <taxon>Bacillati</taxon>
        <taxon>Actinomycetota</taxon>
        <taxon>Actinomycetes</taxon>
        <taxon>Kitasatosporales</taxon>
        <taxon>Streptomycetaceae</taxon>
        <taxon>Streptantibioticus</taxon>
    </lineage>
</organism>
<keyword evidence="2" id="KW-0732">Signal</keyword>
<evidence type="ECO:0000313" key="3">
    <source>
        <dbReference type="EMBL" id="MBY8885433.1"/>
    </source>
</evidence>
<comment type="caution">
    <text evidence="3">The sequence shown here is derived from an EMBL/GenBank/DDBJ whole genome shotgun (WGS) entry which is preliminary data.</text>
</comment>
<dbReference type="Proteomes" id="UP001198565">
    <property type="component" value="Unassembled WGS sequence"/>
</dbReference>
<feature type="compositionally biased region" description="Basic and acidic residues" evidence="1">
    <location>
        <begin position="43"/>
        <end position="78"/>
    </location>
</feature>
<proteinExistence type="predicted"/>
<dbReference type="RefSeq" id="WP_222976777.1">
    <property type="nucleotide sequence ID" value="NZ_JAINVZ010000005.1"/>
</dbReference>
<feature type="region of interest" description="Disordered" evidence="1">
    <location>
        <begin position="34"/>
        <end position="84"/>
    </location>
</feature>
<accession>A0ABS7QQG7</accession>
<feature type="chain" id="PRO_5047173746" evidence="2">
    <location>
        <begin position="28"/>
        <end position="98"/>
    </location>
</feature>
<keyword evidence="4" id="KW-1185">Reference proteome</keyword>
<evidence type="ECO:0000313" key="4">
    <source>
        <dbReference type="Proteomes" id="UP001198565"/>
    </source>
</evidence>
<dbReference type="EMBL" id="JAINVZ010000005">
    <property type="protein sequence ID" value="MBY8885433.1"/>
    <property type="molecule type" value="Genomic_DNA"/>
</dbReference>
<gene>
    <name evidence="3" type="ORF">K7472_11300</name>
</gene>
<name>A0ABS7QQG7_9ACTN</name>
<evidence type="ECO:0000256" key="2">
    <source>
        <dbReference type="SAM" id="SignalP"/>
    </source>
</evidence>